<evidence type="ECO:0000256" key="4">
    <source>
        <dbReference type="ARBA" id="ARBA00022842"/>
    </source>
</evidence>
<dbReference type="KEGG" id="ovi:T265_05166"/>
<evidence type="ECO:0008006" key="8">
    <source>
        <dbReference type="Google" id="ProtNLM"/>
    </source>
</evidence>
<sequence length="418" mass="47626">MENAKNAGNVRNLHLLIRSTGPRKPLVNEIIRDQIGLLICSRAECLDFSAQYSEQQFSWPPATSNPESWPSKERWTVNMEPPSVSEVPECISLIKRHPAACLDDFPSALFKDDDGLLSQCLSSPFGSIWKKEQPTYLSCSAGVGTMDANRWIQLHKEFDAYYSEFERLLSECARPKNSADELVQLHAGFLIHDDIIDNSPTRRNRTSWFLMQKQAGRGLIAVNDGLHLILTTKFLLHRLFVRNGTTAVGYLKLLQLFDEVSYRTCWGESLDSHYSRTAPNDNTTELLPLDSFTRSNFNEICTWKTGFYTFYLPVACGIAIAGTTDEASYSAASHILLKLGRYFQAQQNYGRRDPVAQSAVREVYEQLRLRQIFADYEAQMRTEIMGDITDWTLPDACVTRHAQHLFCDLVDLLFRRAK</sequence>
<proteinExistence type="inferred from homology"/>
<dbReference type="InterPro" id="IPR008949">
    <property type="entry name" value="Isoprenoid_synthase_dom_sf"/>
</dbReference>
<dbReference type="InterPro" id="IPR039702">
    <property type="entry name" value="FPS1-like"/>
</dbReference>
<keyword evidence="2 5" id="KW-0808">Transferase</keyword>
<dbReference type="STRING" id="6198.A0A074ZX06"/>
<dbReference type="GO" id="GO:0004337">
    <property type="term" value="F:(2E,6E)-farnesyl diphosphate synthase activity"/>
    <property type="evidence" value="ECO:0007669"/>
    <property type="project" value="TreeGrafter"/>
</dbReference>
<dbReference type="CTD" id="20319348"/>
<evidence type="ECO:0000313" key="6">
    <source>
        <dbReference type="EMBL" id="KER27885.1"/>
    </source>
</evidence>
<dbReference type="EMBL" id="KL596712">
    <property type="protein sequence ID" value="KER27885.1"/>
    <property type="molecule type" value="Genomic_DNA"/>
</dbReference>
<comment type="similarity">
    <text evidence="5">Belongs to the FPP/GGPP synthase family.</text>
</comment>
<dbReference type="GO" id="GO:0004161">
    <property type="term" value="F:dimethylallyltranstransferase activity"/>
    <property type="evidence" value="ECO:0007669"/>
    <property type="project" value="TreeGrafter"/>
</dbReference>
<keyword evidence="3" id="KW-0479">Metal-binding</keyword>
<evidence type="ECO:0000256" key="2">
    <source>
        <dbReference type="ARBA" id="ARBA00022679"/>
    </source>
</evidence>
<dbReference type="InterPro" id="IPR000092">
    <property type="entry name" value="Polyprenyl_synt"/>
</dbReference>
<keyword evidence="4" id="KW-0460">Magnesium</keyword>
<dbReference type="RefSeq" id="XP_009168362.1">
    <property type="nucleotide sequence ID" value="XM_009170098.1"/>
</dbReference>
<organism evidence="6 7">
    <name type="scientific">Opisthorchis viverrini</name>
    <name type="common">Southeast Asian liver fluke</name>
    <dbReference type="NCBI Taxonomy" id="6198"/>
    <lineage>
        <taxon>Eukaryota</taxon>
        <taxon>Metazoa</taxon>
        <taxon>Spiralia</taxon>
        <taxon>Lophotrochozoa</taxon>
        <taxon>Platyhelminthes</taxon>
        <taxon>Trematoda</taxon>
        <taxon>Digenea</taxon>
        <taxon>Opisthorchiida</taxon>
        <taxon>Opisthorchiata</taxon>
        <taxon>Opisthorchiidae</taxon>
        <taxon>Opisthorchis</taxon>
    </lineage>
</organism>
<reference evidence="6 7" key="1">
    <citation type="submission" date="2013-11" db="EMBL/GenBank/DDBJ databases">
        <title>Opisthorchis viverrini - life in the bile duct.</title>
        <authorList>
            <person name="Young N.D."/>
            <person name="Nagarajan N."/>
            <person name="Lin S.J."/>
            <person name="Korhonen P.K."/>
            <person name="Jex A.R."/>
            <person name="Hall R.S."/>
            <person name="Safavi-Hemami H."/>
            <person name="Kaewkong W."/>
            <person name="Bertrand D."/>
            <person name="Gao S."/>
            <person name="Seet Q."/>
            <person name="Wongkham S."/>
            <person name="Teh B.T."/>
            <person name="Wongkham C."/>
            <person name="Intapan P.M."/>
            <person name="Maleewong W."/>
            <person name="Yang X."/>
            <person name="Hu M."/>
            <person name="Wang Z."/>
            <person name="Hofmann A."/>
            <person name="Sternberg P.W."/>
            <person name="Tan P."/>
            <person name="Wang J."/>
            <person name="Gasser R.B."/>
        </authorList>
    </citation>
    <scope>NUCLEOTIDE SEQUENCE [LARGE SCALE GENOMIC DNA]</scope>
</reference>
<accession>A0A074ZX06</accession>
<dbReference type="Pfam" id="PF00348">
    <property type="entry name" value="polyprenyl_synt"/>
    <property type="match status" value="1"/>
</dbReference>
<dbReference type="Proteomes" id="UP000054324">
    <property type="component" value="Unassembled WGS sequence"/>
</dbReference>
<dbReference type="GO" id="GO:0005737">
    <property type="term" value="C:cytoplasm"/>
    <property type="evidence" value="ECO:0007669"/>
    <property type="project" value="TreeGrafter"/>
</dbReference>
<comment type="cofactor">
    <cofactor evidence="1">
        <name>Mg(2+)</name>
        <dbReference type="ChEBI" id="CHEBI:18420"/>
    </cofactor>
</comment>
<evidence type="ECO:0000256" key="1">
    <source>
        <dbReference type="ARBA" id="ARBA00001946"/>
    </source>
</evidence>
<evidence type="ECO:0000313" key="7">
    <source>
        <dbReference type="Proteomes" id="UP000054324"/>
    </source>
</evidence>
<evidence type="ECO:0000256" key="3">
    <source>
        <dbReference type="ARBA" id="ARBA00022723"/>
    </source>
</evidence>
<keyword evidence="7" id="KW-1185">Reference proteome</keyword>
<dbReference type="OrthoDB" id="10257492at2759"/>
<name>A0A074ZX06_OPIVI</name>
<protein>
    <recommendedName>
        <fullName evidence="8">Polyprenyl synthetase</fullName>
    </recommendedName>
</protein>
<dbReference type="PANTHER" id="PTHR11525">
    <property type="entry name" value="FARNESYL-PYROPHOSPHATE SYNTHETASE"/>
    <property type="match status" value="1"/>
</dbReference>
<evidence type="ECO:0000256" key="5">
    <source>
        <dbReference type="RuleBase" id="RU004466"/>
    </source>
</evidence>
<dbReference type="GeneID" id="20319348"/>
<dbReference type="SUPFAM" id="SSF48576">
    <property type="entry name" value="Terpenoid synthases"/>
    <property type="match status" value="1"/>
</dbReference>
<dbReference type="AlphaFoldDB" id="A0A074ZX06"/>
<gene>
    <name evidence="6" type="ORF">T265_05166</name>
</gene>
<dbReference type="GO" id="GO:0046872">
    <property type="term" value="F:metal ion binding"/>
    <property type="evidence" value="ECO:0007669"/>
    <property type="project" value="UniProtKB-KW"/>
</dbReference>
<dbReference type="Gene3D" id="1.10.600.10">
    <property type="entry name" value="Farnesyl Diphosphate Synthase"/>
    <property type="match status" value="1"/>
</dbReference>
<dbReference type="GO" id="GO:0045337">
    <property type="term" value="P:farnesyl diphosphate biosynthetic process"/>
    <property type="evidence" value="ECO:0007669"/>
    <property type="project" value="TreeGrafter"/>
</dbReference>
<dbReference type="PANTHER" id="PTHR11525:SF0">
    <property type="entry name" value="FARNESYL PYROPHOSPHATE SYNTHASE"/>
    <property type="match status" value="1"/>
</dbReference>